<evidence type="ECO:0000256" key="1">
    <source>
        <dbReference type="SAM" id="MobiDB-lite"/>
    </source>
</evidence>
<dbReference type="Proteomes" id="UP000195557">
    <property type="component" value="Unassembled WGS sequence"/>
</dbReference>
<feature type="region of interest" description="Disordered" evidence="1">
    <location>
        <begin position="244"/>
        <end position="269"/>
    </location>
</feature>
<feature type="compositionally biased region" description="Basic residues" evidence="1">
    <location>
        <begin position="84"/>
        <end position="95"/>
    </location>
</feature>
<evidence type="ECO:0000313" key="2">
    <source>
        <dbReference type="EMBL" id="OUS46048.1"/>
    </source>
</evidence>
<dbReference type="AlphaFoldDB" id="A0A1Y5I8Y6"/>
<gene>
    <name evidence="2" type="ORF">BE221DRAFT_75420</name>
</gene>
<dbReference type="eggNOG" id="ENOG502R8WZ">
    <property type="taxonomic scope" value="Eukaryota"/>
</dbReference>
<feature type="compositionally biased region" description="Low complexity" evidence="1">
    <location>
        <begin position="257"/>
        <end position="267"/>
    </location>
</feature>
<protein>
    <submittedName>
        <fullName evidence="2">Uncharacterized protein</fullName>
    </submittedName>
</protein>
<feature type="region of interest" description="Disordered" evidence="1">
    <location>
        <begin position="170"/>
        <end position="200"/>
    </location>
</feature>
<name>A0A1Y5I8Y6_OSTTA</name>
<organism evidence="2">
    <name type="scientific">Ostreococcus tauri</name>
    <name type="common">Marine green alga</name>
    <dbReference type="NCBI Taxonomy" id="70448"/>
    <lineage>
        <taxon>Eukaryota</taxon>
        <taxon>Viridiplantae</taxon>
        <taxon>Chlorophyta</taxon>
        <taxon>Mamiellophyceae</taxon>
        <taxon>Mamiellales</taxon>
        <taxon>Bathycoccaceae</taxon>
        <taxon>Ostreococcus</taxon>
    </lineage>
</organism>
<feature type="region of interest" description="Disordered" evidence="1">
    <location>
        <begin position="84"/>
        <end position="126"/>
    </location>
</feature>
<proteinExistence type="predicted"/>
<feature type="compositionally biased region" description="Basic and acidic residues" evidence="1">
    <location>
        <begin position="105"/>
        <end position="125"/>
    </location>
</feature>
<sequence length="531" mass="59709">MPTVDNKTRSRITAALSVSFFIAAPPYFTTTVCPEKRCRYGSASLRTFTRVWFSASCSALTPMAAVRTKARRTTCVSSTVRPFVSRRARRRPRARPKPEITPPDASRRARTVDEPPERLSREARHSSSLFSSFGPASVAYSRARGRFLVASRVSAYLSTSRVVRLARDARGRSSALRRDGDHRRSTSRVFDRTPERSRRVDARRHTLTRRAKKCVLSETMGRDALVLVPELDLDAYAARMAQSKLSRGHTGAKSRSEPSSSTKSSSSPIEVFRWRKEPKVLLIAFADAGAQRRALGRLSMFMEDPDFRGTVAETLPSGVRGGVANYSGHNARVRETCAFVNEAAKSATGAWTEERALVEALVKVGIVRREKTGEFTVVEDSKWTRGWDGGGWNDADAEEENVVPETCLIAVCASENASEVQDALLHEAMHGLWYAREDHARWCYDFYRSDALTEDERATWVDFLRELRYDVTTRFVWPRRAGERFETLERVRGGRVDGDAKEICARGERARVGPTSMWNPSRRVGVNWISK</sequence>
<accession>A0A1Y5I8Y6</accession>
<reference evidence="2" key="1">
    <citation type="submission" date="2017-04" db="EMBL/GenBank/DDBJ databases">
        <title>Population genomics of picophytoplankton unveils novel chromosome hypervariability.</title>
        <authorList>
            <consortium name="DOE Joint Genome Institute"/>
            <person name="Blanc-Mathieu R."/>
            <person name="Krasovec M."/>
            <person name="Hebrard M."/>
            <person name="Yau S."/>
            <person name="Desgranges E."/>
            <person name="Martin J."/>
            <person name="Schackwitz W."/>
            <person name="Kuo A."/>
            <person name="Salin G."/>
            <person name="Donnadieu C."/>
            <person name="Desdevises Y."/>
            <person name="Sanchez-Ferandin S."/>
            <person name="Moreau H."/>
            <person name="Rivals E."/>
            <person name="Grigoriev I.V."/>
            <person name="Grimsley N."/>
            <person name="Eyre-Walker A."/>
            <person name="Piganeau G."/>
        </authorList>
    </citation>
    <scope>NUCLEOTIDE SEQUENCE [LARGE SCALE GENOMIC DNA]</scope>
    <source>
        <strain evidence="2">RCC 1115</strain>
    </source>
</reference>
<dbReference type="EMBL" id="KZ155785">
    <property type="protein sequence ID" value="OUS46048.1"/>
    <property type="molecule type" value="Genomic_DNA"/>
</dbReference>